<reference evidence="8" key="2">
    <citation type="journal article" date="2020" name="Microorganisms">
        <title>Osmotic Adaptation and Compatible Solute Biosynthesis of Phototrophic Bacteria as Revealed from Genome Analyses.</title>
        <authorList>
            <person name="Imhoff J.F."/>
            <person name="Rahn T."/>
            <person name="Kunzel S."/>
            <person name="Keller A."/>
            <person name="Neulinger S.C."/>
        </authorList>
    </citation>
    <scope>NUCLEOTIDE SEQUENCE</scope>
    <source>
        <strain evidence="8">DSM 11080</strain>
    </source>
</reference>
<evidence type="ECO:0000313" key="9">
    <source>
        <dbReference type="Proteomes" id="UP001296776"/>
    </source>
</evidence>
<dbReference type="InterPro" id="IPR027417">
    <property type="entry name" value="P-loop_NTPase"/>
</dbReference>
<dbReference type="InterPro" id="IPR003439">
    <property type="entry name" value="ABC_transporter-like_ATP-bd"/>
</dbReference>
<dbReference type="InterPro" id="IPR003593">
    <property type="entry name" value="AAA+_ATPase"/>
</dbReference>
<keyword evidence="3" id="KW-0547">Nucleotide-binding</keyword>
<dbReference type="PANTHER" id="PTHR42794:SF1">
    <property type="entry name" value="HEMIN IMPORT ATP-BINDING PROTEIN HMUV"/>
    <property type="match status" value="1"/>
</dbReference>
<evidence type="ECO:0000256" key="5">
    <source>
        <dbReference type="ARBA" id="ARBA00022967"/>
    </source>
</evidence>
<dbReference type="InterPro" id="IPR017871">
    <property type="entry name" value="ABC_transporter-like_CS"/>
</dbReference>
<accession>A0AAJ0XCK4</accession>
<keyword evidence="9" id="KW-1185">Reference proteome</keyword>
<sequence>MLEIDRLSFSYARGASSKAGRHGARGPACDRSADSAVGNGRPLLLEELSLSVASAELLAVLGPNGVGKSTLLKLIAGLLPCEQGRICVDATDVSALSRRERARRIAYLPQLTEIAPVTVFEAVLLGRLPHLGLQPSERDLAMVDTMICELGLASLSSRRVNLLSGGELQKVMIARALVQEPRLLLLDEPVNHLDLRNQIAVLRSIQGLTRAHALITLVVLHDLNLALRFADRFLLLGSRAAVTTGRMEALASEAVGAAYGIEVIRGEVGGLPVMVPVISAAREQVAW</sequence>
<comment type="caution">
    <text evidence="8">The sequence shown here is derived from an EMBL/GenBank/DDBJ whole genome shotgun (WGS) entry which is preliminary data.</text>
</comment>
<dbReference type="GO" id="GO:0016887">
    <property type="term" value="F:ATP hydrolysis activity"/>
    <property type="evidence" value="ECO:0007669"/>
    <property type="project" value="InterPro"/>
</dbReference>
<evidence type="ECO:0000256" key="6">
    <source>
        <dbReference type="ARBA" id="ARBA00037066"/>
    </source>
</evidence>
<evidence type="ECO:0000259" key="7">
    <source>
        <dbReference type="PROSITE" id="PS50893"/>
    </source>
</evidence>
<evidence type="ECO:0000256" key="4">
    <source>
        <dbReference type="ARBA" id="ARBA00022840"/>
    </source>
</evidence>
<gene>
    <name evidence="8" type="ORF">CKO40_22660</name>
</gene>
<dbReference type="Pfam" id="PF00005">
    <property type="entry name" value="ABC_tran"/>
    <property type="match status" value="1"/>
</dbReference>
<protein>
    <submittedName>
        <fullName evidence="8">ABC transporter</fullName>
    </submittedName>
</protein>
<dbReference type="CDD" id="cd03214">
    <property type="entry name" value="ABC_Iron-Siderophores_B12_Hemin"/>
    <property type="match status" value="1"/>
</dbReference>
<name>A0AAJ0XCK4_9GAMM</name>
<dbReference type="Gene3D" id="3.40.50.300">
    <property type="entry name" value="P-loop containing nucleotide triphosphate hydrolases"/>
    <property type="match status" value="1"/>
</dbReference>
<evidence type="ECO:0000256" key="1">
    <source>
        <dbReference type="ARBA" id="ARBA00005417"/>
    </source>
</evidence>
<dbReference type="PROSITE" id="PS50893">
    <property type="entry name" value="ABC_TRANSPORTER_2"/>
    <property type="match status" value="1"/>
</dbReference>
<comment type="similarity">
    <text evidence="1">Belongs to the ABC transporter superfamily.</text>
</comment>
<dbReference type="SMART" id="SM00382">
    <property type="entry name" value="AAA"/>
    <property type="match status" value="1"/>
</dbReference>
<dbReference type="PROSITE" id="PS00211">
    <property type="entry name" value="ABC_TRANSPORTER_1"/>
    <property type="match status" value="1"/>
</dbReference>
<evidence type="ECO:0000256" key="2">
    <source>
        <dbReference type="ARBA" id="ARBA00022448"/>
    </source>
</evidence>
<organism evidence="8 9">
    <name type="scientific">Halochromatium glycolicum</name>
    <dbReference type="NCBI Taxonomy" id="85075"/>
    <lineage>
        <taxon>Bacteria</taxon>
        <taxon>Pseudomonadati</taxon>
        <taxon>Pseudomonadota</taxon>
        <taxon>Gammaproteobacteria</taxon>
        <taxon>Chromatiales</taxon>
        <taxon>Chromatiaceae</taxon>
        <taxon>Halochromatium</taxon>
    </lineage>
</organism>
<dbReference type="GO" id="GO:0005524">
    <property type="term" value="F:ATP binding"/>
    <property type="evidence" value="ECO:0007669"/>
    <property type="project" value="UniProtKB-KW"/>
</dbReference>
<keyword evidence="5" id="KW-1278">Translocase</keyword>
<proteinExistence type="inferred from homology"/>
<dbReference type="EMBL" id="NRSJ01000075">
    <property type="protein sequence ID" value="MBK1707255.1"/>
    <property type="molecule type" value="Genomic_DNA"/>
</dbReference>
<dbReference type="PANTHER" id="PTHR42794">
    <property type="entry name" value="HEMIN IMPORT ATP-BINDING PROTEIN HMUV"/>
    <property type="match status" value="1"/>
</dbReference>
<dbReference type="RefSeq" id="WP_200348736.1">
    <property type="nucleotide sequence ID" value="NZ_NRSJ01000075.1"/>
</dbReference>
<dbReference type="Proteomes" id="UP001296776">
    <property type="component" value="Unassembled WGS sequence"/>
</dbReference>
<dbReference type="AlphaFoldDB" id="A0AAJ0XCK4"/>
<evidence type="ECO:0000256" key="3">
    <source>
        <dbReference type="ARBA" id="ARBA00022741"/>
    </source>
</evidence>
<evidence type="ECO:0000313" key="8">
    <source>
        <dbReference type="EMBL" id="MBK1707255.1"/>
    </source>
</evidence>
<keyword evidence="4" id="KW-0067">ATP-binding</keyword>
<reference evidence="8" key="1">
    <citation type="submission" date="2017-08" db="EMBL/GenBank/DDBJ databases">
        <authorList>
            <person name="Imhoff J.F."/>
            <person name="Rahn T."/>
            <person name="Kuenzel S."/>
            <person name="Neulinger S.C."/>
        </authorList>
    </citation>
    <scope>NUCLEOTIDE SEQUENCE</scope>
    <source>
        <strain evidence="8">DSM 11080</strain>
    </source>
</reference>
<dbReference type="FunFam" id="3.40.50.300:FF:000134">
    <property type="entry name" value="Iron-enterobactin ABC transporter ATP-binding protein"/>
    <property type="match status" value="1"/>
</dbReference>
<feature type="domain" description="ABC transporter" evidence="7">
    <location>
        <begin position="30"/>
        <end position="263"/>
    </location>
</feature>
<dbReference type="SUPFAM" id="SSF52540">
    <property type="entry name" value="P-loop containing nucleoside triphosphate hydrolases"/>
    <property type="match status" value="1"/>
</dbReference>
<comment type="function">
    <text evidence="6">Part of the ABC transporter complex HmuTUV involved in hemin import. Responsible for energy coupling to the transport system.</text>
</comment>
<keyword evidence="2" id="KW-0813">Transport</keyword>